<evidence type="ECO:0008006" key="3">
    <source>
        <dbReference type="Google" id="ProtNLM"/>
    </source>
</evidence>
<sequence length="125" mass="14821">MDAKKIQQIIDSNHYQDSRILKLNANYMFDEVELVHEDTKEESVLLYFSGCYKVHFDHDNNYDKLKSMKEMSTSQHLYFIQNIKIGEIIVNGNPFYTCKIESWPLDFEIWFKDISISKIKASDLV</sequence>
<keyword evidence="2" id="KW-1185">Reference proteome</keyword>
<dbReference type="Proteomes" id="UP000195080">
    <property type="component" value="Chromosome"/>
</dbReference>
<accession>A0ABZ2T0M4</accession>
<reference evidence="2" key="1">
    <citation type="submission" date="2017-05" db="EMBL/GenBank/DDBJ databases">
        <title>The Genome Sequence of EEnterococcus faecalis 9F2_4866.</title>
        <authorList>
            <consortium name="The Broad Institute Genomics Platform"/>
            <consortium name="The Broad Institute Genomic Center for Infectious Diseases"/>
            <person name="Earl A."/>
            <person name="Manson A."/>
            <person name="Schwartman J."/>
            <person name="Gilmore M."/>
            <person name="Abouelleil A."/>
            <person name="Cao P."/>
            <person name="Chapman S."/>
            <person name="Cusick C."/>
            <person name="Shea T."/>
            <person name="Young S."/>
            <person name="Neafsey D."/>
            <person name="Nusbaum C."/>
            <person name="Birren B."/>
        </authorList>
    </citation>
    <scope>NUCLEOTIDE SEQUENCE [LARGE SCALE GENOMIC DNA]</scope>
    <source>
        <strain evidence="2">12C11_DIV0727</strain>
    </source>
</reference>
<dbReference type="RefSeq" id="WP_086444728.1">
    <property type="nucleotide sequence ID" value="NZ_CP147248.1"/>
</dbReference>
<protein>
    <recommendedName>
        <fullName evidence="3">AraC family transcriptional regulator</fullName>
    </recommendedName>
</protein>
<evidence type="ECO:0000313" key="2">
    <source>
        <dbReference type="Proteomes" id="UP000195080"/>
    </source>
</evidence>
<name>A0ABZ2T0M4_9ENTE</name>
<evidence type="ECO:0000313" key="1">
    <source>
        <dbReference type="EMBL" id="WYJ84952.1"/>
    </source>
</evidence>
<organism evidence="1 2">
    <name type="scientific">Candidatus Enterococcus lemimoniae</name>
    <dbReference type="NCBI Taxonomy" id="1834167"/>
    <lineage>
        <taxon>Bacteria</taxon>
        <taxon>Bacillati</taxon>
        <taxon>Bacillota</taxon>
        <taxon>Bacilli</taxon>
        <taxon>Lactobacillales</taxon>
        <taxon>Enterococcaceae</taxon>
        <taxon>Enterococcus</taxon>
    </lineage>
</organism>
<proteinExistence type="predicted"/>
<dbReference type="EMBL" id="CP147248">
    <property type="protein sequence ID" value="WYJ84952.1"/>
    <property type="molecule type" value="Genomic_DNA"/>
</dbReference>
<gene>
    <name evidence="1" type="ORF">A5866_000010</name>
</gene>